<keyword evidence="5" id="KW-1185">Reference proteome</keyword>
<reference evidence="4 5" key="2">
    <citation type="submission" date="2020-08" db="EMBL/GenBank/DDBJ databases">
        <authorList>
            <person name="Ueki A."/>
            <person name="Tonouchi A."/>
        </authorList>
    </citation>
    <scope>NUCLEOTIDE SEQUENCE [LARGE SCALE GENOMIC DNA]</scope>
    <source>
        <strain evidence="4 5">CTTW</strain>
    </source>
</reference>
<reference evidence="4 5" key="1">
    <citation type="submission" date="2020-08" db="EMBL/GenBank/DDBJ databases">
        <title>Draft genome sequencing of an Anaerocolumna strain isolated from anoxic soil subjected to BSD treatment.</title>
        <authorList>
            <person name="Uek A."/>
            <person name="Tonouchi A."/>
        </authorList>
    </citation>
    <scope>NUCLEOTIDE SEQUENCE [LARGE SCALE GENOMIC DNA]</scope>
    <source>
        <strain evidence="4 5">CTTW</strain>
    </source>
</reference>
<gene>
    <name evidence="4" type="ORF">bsdcttw_42590</name>
</gene>
<evidence type="ECO:0000313" key="4">
    <source>
        <dbReference type="EMBL" id="BCK01219.1"/>
    </source>
</evidence>
<proteinExistence type="predicted"/>
<dbReference type="InterPro" id="IPR029044">
    <property type="entry name" value="Nucleotide-diphossugar_trans"/>
</dbReference>
<dbReference type="Pfam" id="PF01128">
    <property type="entry name" value="IspD"/>
    <property type="match status" value="1"/>
</dbReference>
<dbReference type="GO" id="GO:0050518">
    <property type="term" value="F:2-C-methyl-D-erythritol 4-phosphate cytidylyltransferase activity"/>
    <property type="evidence" value="ECO:0007669"/>
    <property type="project" value="TreeGrafter"/>
</dbReference>
<sequence length="219" mass="24946">MNIALILSGGISTRFESGLPKQYNELNCKEVIAYTIEALKQSSKIDGIIISANAAYVEQLSKRYSVEVITGGTTRNQSLRNGLEYIKLIYPECENVFIHEAARPFITPDLVDNYFTKLDEYDAVITTQHITDSLGSHNEAVTDRSLYYLVQAPEAFKFDLLYKYFDADSLITATAQQLPPDSKIYKNFDFRHNLKITYPEDLTIAEALMRYLNDKNSRT</sequence>
<dbReference type="PANTHER" id="PTHR32125">
    <property type="entry name" value="2-C-METHYL-D-ERYTHRITOL 4-PHOSPHATE CYTIDYLYLTRANSFERASE, CHLOROPLASTIC"/>
    <property type="match status" value="1"/>
</dbReference>
<name>A0A7M3S9F1_9FIRM</name>
<dbReference type="Proteomes" id="UP000515703">
    <property type="component" value="Chromosome"/>
</dbReference>
<dbReference type="InterPro" id="IPR050088">
    <property type="entry name" value="IspD/TarI_cytidylyltransf_bact"/>
</dbReference>
<dbReference type="EMBL" id="AP023368">
    <property type="protein sequence ID" value="BCK01219.1"/>
    <property type="molecule type" value="Genomic_DNA"/>
</dbReference>
<evidence type="ECO:0000256" key="2">
    <source>
        <dbReference type="ARBA" id="ARBA00022695"/>
    </source>
</evidence>
<dbReference type="KEGG" id="acht:bsdcttw_42590"/>
<dbReference type="RefSeq" id="WP_185256812.1">
    <property type="nucleotide sequence ID" value="NZ_AP023368.1"/>
</dbReference>
<protein>
    <submittedName>
        <fullName evidence="4">2-C-methyl-D-erythritol 4-phosphate cytidylyltransferase</fullName>
    </submittedName>
</protein>
<dbReference type="GO" id="GO:0008299">
    <property type="term" value="P:isoprenoid biosynthetic process"/>
    <property type="evidence" value="ECO:0007669"/>
    <property type="project" value="UniProtKB-KW"/>
</dbReference>
<evidence type="ECO:0000256" key="3">
    <source>
        <dbReference type="ARBA" id="ARBA00023229"/>
    </source>
</evidence>
<dbReference type="SUPFAM" id="SSF53448">
    <property type="entry name" value="Nucleotide-diphospho-sugar transferases"/>
    <property type="match status" value="1"/>
</dbReference>
<evidence type="ECO:0000313" key="5">
    <source>
        <dbReference type="Proteomes" id="UP000515703"/>
    </source>
</evidence>
<organism evidence="4 5">
    <name type="scientific">Anaerocolumna chitinilytica</name>
    <dbReference type="NCBI Taxonomy" id="1727145"/>
    <lineage>
        <taxon>Bacteria</taxon>
        <taxon>Bacillati</taxon>
        <taxon>Bacillota</taxon>
        <taxon>Clostridia</taxon>
        <taxon>Lachnospirales</taxon>
        <taxon>Lachnospiraceae</taxon>
        <taxon>Anaerocolumna</taxon>
    </lineage>
</organism>
<dbReference type="AlphaFoldDB" id="A0A7M3S9F1"/>
<dbReference type="Gene3D" id="3.90.550.10">
    <property type="entry name" value="Spore Coat Polysaccharide Biosynthesis Protein SpsA, Chain A"/>
    <property type="match status" value="1"/>
</dbReference>
<keyword evidence="1 4" id="KW-0808">Transferase</keyword>
<dbReference type="InterPro" id="IPR034683">
    <property type="entry name" value="IspD/TarI"/>
</dbReference>
<keyword evidence="2 4" id="KW-0548">Nucleotidyltransferase</keyword>
<keyword evidence="3" id="KW-0414">Isoprene biosynthesis</keyword>
<evidence type="ECO:0000256" key="1">
    <source>
        <dbReference type="ARBA" id="ARBA00022679"/>
    </source>
</evidence>
<dbReference type="PANTHER" id="PTHR32125:SF4">
    <property type="entry name" value="2-C-METHYL-D-ERYTHRITOL 4-PHOSPHATE CYTIDYLYLTRANSFERASE, CHLOROPLASTIC"/>
    <property type="match status" value="1"/>
</dbReference>
<accession>A0A7M3S9F1</accession>